<dbReference type="Pfam" id="PF19268">
    <property type="entry name" value="CIS_TMP"/>
    <property type="match status" value="2"/>
</dbReference>
<comment type="caution">
    <text evidence="2">The sequence shown here is derived from an EMBL/GenBank/DDBJ whole genome shotgun (WGS) entry which is preliminary data.</text>
</comment>
<dbReference type="Proteomes" id="UP000297739">
    <property type="component" value="Unassembled WGS sequence"/>
</dbReference>
<feature type="region of interest" description="Disordered" evidence="1">
    <location>
        <begin position="1066"/>
        <end position="1085"/>
    </location>
</feature>
<evidence type="ECO:0000313" key="2">
    <source>
        <dbReference type="EMBL" id="TGE14004.1"/>
    </source>
</evidence>
<proteinExistence type="predicted"/>
<gene>
    <name evidence="2" type="ORF">E5J99_17955</name>
</gene>
<evidence type="ECO:0000313" key="3">
    <source>
        <dbReference type="Proteomes" id="UP000297739"/>
    </source>
</evidence>
<dbReference type="OrthoDB" id="1488184at2"/>
<dbReference type="RefSeq" id="WP_135499198.1">
    <property type="nucleotide sequence ID" value="NZ_SRLD01000044.1"/>
</dbReference>
<feature type="region of interest" description="Disordered" evidence="1">
    <location>
        <begin position="1016"/>
        <end position="1043"/>
    </location>
</feature>
<feature type="compositionally biased region" description="Polar residues" evidence="1">
    <location>
        <begin position="1072"/>
        <end position="1083"/>
    </location>
</feature>
<keyword evidence="3" id="KW-1185">Reference proteome</keyword>
<organism evidence="2 3">
    <name type="scientific">Hymenobacter elongatus</name>
    <dbReference type="NCBI Taxonomy" id="877208"/>
    <lineage>
        <taxon>Bacteria</taxon>
        <taxon>Pseudomonadati</taxon>
        <taxon>Bacteroidota</taxon>
        <taxon>Cytophagia</taxon>
        <taxon>Cytophagales</taxon>
        <taxon>Hymenobacteraceae</taxon>
        <taxon>Hymenobacter</taxon>
    </lineage>
</organism>
<feature type="compositionally biased region" description="Low complexity" evidence="1">
    <location>
        <begin position="1025"/>
        <end position="1039"/>
    </location>
</feature>
<accession>A0A4Z0PGR4</accession>
<reference evidence="2 3" key="1">
    <citation type="submission" date="2019-04" db="EMBL/GenBank/DDBJ databases">
        <authorList>
            <person name="Feng G."/>
            <person name="Zhang J."/>
            <person name="Zhu H."/>
        </authorList>
    </citation>
    <scope>NUCLEOTIDE SEQUENCE [LARGE SCALE GENOMIC DNA]</scope>
    <source>
        <strain evidence="2 3">JCM 17223</strain>
    </source>
</reference>
<dbReference type="InterPro" id="IPR045538">
    <property type="entry name" value="CIS_TMP"/>
</dbReference>
<dbReference type="EMBL" id="SRLD01000044">
    <property type="protein sequence ID" value="TGE14004.1"/>
    <property type="molecule type" value="Genomic_DNA"/>
</dbReference>
<evidence type="ECO:0000256" key="1">
    <source>
        <dbReference type="SAM" id="MobiDB-lite"/>
    </source>
</evidence>
<protein>
    <submittedName>
        <fullName evidence="2">Uncharacterized protein</fullName>
    </submittedName>
</protein>
<name>A0A4Z0PGR4_9BACT</name>
<sequence length="1698" mass="184673">MKATHAVQMLQLEVQADAASQAPQLPERLSALCQKLLPALLAEEFSAYCPADVHLQLPQLVLQLPPVADRRLEADLPDLLRQAIRTALAQLTAPLPAAGPSQKHSGLSELDILEYFLLHGRLPWHVNETIFSLRTMVDNLLTHHAAAFRALVVRLGRTPQVRQRLIWQLSTEQLERLIAILEPAHAPFLRDYLLTTLAAHQRRWLAPVTESALRSILYELILTDLLTRASSAFNRRAFVERQIQQLAARYNLSFVELLRQLADFNAPVAFATQAALPTLIRSLYQATAEAASPTVAAEFGRFSPGSPAETRGPLALPSLAVAGQSSVPGFSSVAPSPLLAAAYRAGANAVTGNPALERYHDMSNLQSATATATATATAQDGAAPSDVLAYFLRHGSLPAAHPLVSLAQLEAGLAAVLSRGWAVVRPLVQPAGAARTLARHFPEALLQQLLRLAAPGQVRPLLAVMESVEEAYRAAGAARPTRSVLWEHALCYFIEDRFRPLSSPAFRRWLTQQLPANAAREMKLGTASPQELLVPGSLGREWQVAAIRHYLVQGAGPRWWVRGRATREQLLALLAQVIHTNAQPLRQLLRERAADVPVLLRLARLTDLPLLATLLKSGSSAGAAHRRQLLAALEGILAPGGQARSAGQLAEFIRAAYLMFHLQARSGTEPLMAVRRLATACRLPWRAILQKAAILAQTQPALLAEPLFAALLAAHRATAFPVSEAQPDFSLPFDGRFPKPVLVALSAGAGSSPQFSHSLAGVATTGVATINTTATGSASVATITERKSTGAAAVSPEHYTSATADPATYQGAAWASREGKTWLRGLRRLPRPPAQLLALQPAAGMQELLFYYLRHGSEPAWWQPPTPVSSAWLGRVLRRVERQNPAAVRAFVQQHASTAPVRDRLAALADFTLLPRLLAHRPGRTYRATAALAALDRSEAGSRAAPASRWLLFLRAAYLAFHLQTRHQPATAPLREIQRLAAAHGLPWQALLDKIRRLLAKQPVLRTDAFFASLPPPSRPAQAGSKSSALPLAKSKPLPALAPPRRPLPPAMAFIAAMPPAARSDFGAATGFSPSSQGVTDTSGAPAERLEQLPTGAAARDLIFHLLLHQRPPWWAPASLTTAQSQQLLAQVAHYYRGELQALARAHGQKPRFRQTLVTLADFTLLARLTGPTTSSRPGSNSQATMAQLDRLVATAPSWSAAPVLLFLKEAFFALAARPDLSTVDKIVPEVRRRAAAAGISWRAVLQRVAGLQRAVPALAGLPFFAALLVAHVGQESARGRHRPLPASAPRIPAHLAAGFAPDAAHVFQLLEQYLHTGQLPTDTSANGLAGSRLPVSTATALVLPNARGATAEQRVGSMWKLLLQPANRPLLQNMRPLLALATVRGRLLASLAEKEFWRLLRHLYPAHYRLAAPVVADWQLLARQGVVRLSAPALFEVLLTLIQATPVASWRPDTLVKALLQAEEPYWPTATLARNQSRAGRIQQEAARRGLVLRSPLSALLTLRHEALMAAANTSPASDPIPFVSEEARPLETVYVANAGLVLLWPFLTMLFDRMGYLENQQFRDETAQHQAALLLQFLVAGTTEAPEYALPLNKLLCGIRQPRPLPSELHLTDAERELTESLLKAVIARWEILKNTSVAGLRETFLRRPGKLEWLEERIVLTVEPKTLDILLDQRPWAISIIKLPWMDAPLYVNWR</sequence>